<evidence type="ECO:0000256" key="7">
    <source>
        <dbReference type="ARBA" id="ARBA00051538"/>
    </source>
</evidence>
<dbReference type="AlphaFoldDB" id="A0A1S1MKP2"/>
<keyword evidence="4 15" id="KW-0012">Acyltransferase</keyword>
<evidence type="ECO:0000313" key="16">
    <source>
        <dbReference type="EMBL" id="OHU88308.1"/>
    </source>
</evidence>
<keyword evidence="17" id="KW-1185">Reference proteome</keyword>
<evidence type="ECO:0000256" key="14">
    <source>
        <dbReference type="ARBA" id="ARBA00083640"/>
    </source>
</evidence>
<evidence type="ECO:0000256" key="13">
    <source>
        <dbReference type="ARBA" id="ARBA00077165"/>
    </source>
</evidence>
<evidence type="ECO:0000256" key="5">
    <source>
        <dbReference type="ARBA" id="ARBA00050607"/>
    </source>
</evidence>
<name>A0A1S1MKP2_9GAMM</name>
<dbReference type="GO" id="GO:0008914">
    <property type="term" value="F:leucyl-tRNA--protein transferase activity"/>
    <property type="evidence" value="ECO:0007669"/>
    <property type="project" value="UniProtKB-UniRule"/>
</dbReference>
<dbReference type="Gene3D" id="3.40.630.70">
    <property type="entry name" value="Leucyl/phenylalanyl-tRNA-protein transferase, C-terminal domain"/>
    <property type="match status" value="1"/>
</dbReference>
<evidence type="ECO:0000256" key="3">
    <source>
        <dbReference type="ARBA" id="ARBA00022679"/>
    </source>
</evidence>
<comment type="function">
    <text evidence="8 15">Functions in the N-end rule pathway of protein degradation where it conjugates Leu, Phe and, less efficiently, Met from aminoacyl-tRNAs to the N-termini of proteins containing an N-terminal arginine or lysine.</text>
</comment>
<evidence type="ECO:0000256" key="1">
    <source>
        <dbReference type="ARBA" id="ARBA00004496"/>
    </source>
</evidence>
<dbReference type="HAMAP" id="MF_00688">
    <property type="entry name" value="Leu_Phe_trans"/>
    <property type="match status" value="1"/>
</dbReference>
<dbReference type="GO" id="GO:0005737">
    <property type="term" value="C:cytoplasm"/>
    <property type="evidence" value="ECO:0007669"/>
    <property type="project" value="UniProtKB-SubCell"/>
</dbReference>
<evidence type="ECO:0000256" key="8">
    <source>
        <dbReference type="ARBA" id="ARBA00054043"/>
    </source>
</evidence>
<dbReference type="STRING" id="1859457.BET10_19735"/>
<evidence type="ECO:0000256" key="6">
    <source>
        <dbReference type="ARBA" id="ARBA00050652"/>
    </source>
</evidence>
<dbReference type="InterPro" id="IPR042221">
    <property type="entry name" value="Leu/Phe-tRNA_Trfase_N"/>
</dbReference>
<reference evidence="16 17" key="1">
    <citation type="submission" date="2016-09" db="EMBL/GenBank/DDBJ databases">
        <title>Pseudoalteromonas amylolytica sp. nov., isolated from the surface seawater.</title>
        <authorList>
            <person name="Wu Y.-H."/>
            <person name="Cheng H."/>
            <person name="Jin X.-B."/>
            <person name="Wang C.-S."/>
            <person name="Xu X.-W."/>
        </authorList>
    </citation>
    <scope>NUCLEOTIDE SEQUENCE [LARGE SCALE GENOMIC DNA]</scope>
    <source>
        <strain evidence="16 17">JW1</strain>
    </source>
</reference>
<comment type="catalytic activity">
    <reaction evidence="6 15">
        <text>N-terminal L-arginyl-[protein] + L-leucyl-tRNA(Leu) = N-terminal L-leucyl-L-arginyl-[protein] + tRNA(Leu) + H(+)</text>
        <dbReference type="Rhea" id="RHEA:50416"/>
        <dbReference type="Rhea" id="RHEA-COMP:9613"/>
        <dbReference type="Rhea" id="RHEA-COMP:9622"/>
        <dbReference type="Rhea" id="RHEA-COMP:12672"/>
        <dbReference type="Rhea" id="RHEA-COMP:12673"/>
        <dbReference type="ChEBI" id="CHEBI:15378"/>
        <dbReference type="ChEBI" id="CHEBI:64719"/>
        <dbReference type="ChEBI" id="CHEBI:78442"/>
        <dbReference type="ChEBI" id="CHEBI:78494"/>
        <dbReference type="ChEBI" id="CHEBI:133044"/>
        <dbReference type="EC" id="2.3.2.6"/>
    </reaction>
</comment>
<evidence type="ECO:0000256" key="15">
    <source>
        <dbReference type="HAMAP-Rule" id="MF_00688"/>
    </source>
</evidence>
<gene>
    <name evidence="15" type="primary">aat</name>
    <name evidence="16" type="ORF">BET10_19735</name>
</gene>
<evidence type="ECO:0000313" key="17">
    <source>
        <dbReference type="Proteomes" id="UP000179786"/>
    </source>
</evidence>
<dbReference type="FunFam" id="3.30.70.3550:FF:000001">
    <property type="entry name" value="Leucyl/phenylalanyl-tRNA--protein transferase"/>
    <property type="match status" value="1"/>
</dbReference>
<organism evidence="16 17">
    <name type="scientific">Pseudoalteromonas amylolytica</name>
    <dbReference type="NCBI Taxonomy" id="1859457"/>
    <lineage>
        <taxon>Bacteria</taxon>
        <taxon>Pseudomonadati</taxon>
        <taxon>Pseudomonadota</taxon>
        <taxon>Gammaproteobacteria</taxon>
        <taxon>Alteromonadales</taxon>
        <taxon>Pseudoalteromonadaceae</taxon>
        <taxon>Pseudoalteromonas</taxon>
    </lineage>
</organism>
<comment type="similarity">
    <text evidence="9 15">Belongs to the L/F-transferase family.</text>
</comment>
<dbReference type="InterPro" id="IPR016181">
    <property type="entry name" value="Acyl_CoA_acyltransferase"/>
</dbReference>
<dbReference type="Proteomes" id="UP000179786">
    <property type="component" value="Unassembled WGS sequence"/>
</dbReference>
<comment type="catalytic activity">
    <reaction evidence="7 15">
        <text>N-terminal L-lysyl-[protein] + L-leucyl-tRNA(Leu) = N-terminal L-leucyl-L-lysyl-[protein] + tRNA(Leu) + H(+)</text>
        <dbReference type="Rhea" id="RHEA:12340"/>
        <dbReference type="Rhea" id="RHEA-COMP:9613"/>
        <dbReference type="Rhea" id="RHEA-COMP:9622"/>
        <dbReference type="Rhea" id="RHEA-COMP:12670"/>
        <dbReference type="Rhea" id="RHEA-COMP:12671"/>
        <dbReference type="ChEBI" id="CHEBI:15378"/>
        <dbReference type="ChEBI" id="CHEBI:65249"/>
        <dbReference type="ChEBI" id="CHEBI:78442"/>
        <dbReference type="ChEBI" id="CHEBI:78494"/>
        <dbReference type="ChEBI" id="CHEBI:133043"/>
        <dbReference type="EC" id="2.3.2.6"/>
    </reaction>
</comment>
<dbReference type="InterPro" id="IPR004616">
    <property type="entry name" value="Leu/Phe-tRNA_Trfase"/>
</dbReference>
<accession>A0A1S1MKP2</accession>
<evidence type="ECO:0000256" key="9">
    <source>
        <dbReference type="ARBA" id="ARBA00061535"/>
    </source>
</evidence>
<evidence type="ECO:0000256" key="2">
    <source>
        <dbReference type="ARBA" id="ARBA00022490"/>
    </source>
</evidence>
<dbReference type="Pfam" id="PF03588">
    <property type="entry name" value="Leu_Phe_trans"/>
    <property type="match status" value="1"/>
</dbReference>
<comment type="catalytic activity">
    <reaction evidence="5 15">
        <text>L-phenylalanyl-tRNA(Phe) + an N-terminal L-alpha-aminoacyl-[protein] = an N-terminal L-phenylalanyl-L-alpha-aminoacyl-[protein] + tRNA(Phe)</text>
        <dbReference type="Rhea" id="RHEA:43632"/>
        <dbReference type="Rhea" id="RHEA-COMP:9668"/>
        <dbReference type="Rhea" id="RHEA-COMP:9699"/>
        <dbReference type="Rhea" id="RHEA-COMP:10636"/>
        <dbReference type="Rhea" id="RHEA-COMP:10637"/>
        <dbReference type="ChEBI" id="CHEBI:78442"/>
        <dbReference type="ChEBI" id="CHEBI:78531"/>
        <dbReference type="ChEBI" id="CHEBI:78597"/>
        <dbReference type="ChEBI" id="CHEBI:83561"/>
        <dbReference type="EC" id="2.3.2.6"/>
    </reaction>
</comment>
<comment type="caution">
    <text evidence="16">The sequence shown here is derived from an EMBL/GenBank/DDBJ whole genome shotgun (WGS) entry which is preliminary data.</text>
</comment>
<comment type="subcellular location">
    <subcellularLocation>
        <location evidence="1 15">Cytoplasm</location>
    </subcellularLocation>
</comment>
<evidence type="ECO:0000256" key="12">
    <source>
        <dbReference type="ARBA" id="ARBA00077136"/>
    </source>
</evidence>
<dbReference type="InterPro" id="IPR042203">
    <property type="entry name" value="Leu/Phe-tRNA_Trfase_C"/>
</dbReference>
<keyword evidence="3 15" id="KW-0808">Transferase</keyword>
<evidence type="ECO:0000256" key="10">
    <source>
        <dbReference type="ARBA" id="ARBA00066767"/>
    </source>
</evidence>
<dbReference type="Gene3D" id="3.30.70.3550">
    <property type="entry name" value="Leucyl/phenylalanyl-tRNA-protein transferase, N-terminal domain"/>
    <property type="match status" value="1"/>
</dbReference>
<dbReference type="PANTHER" id="PTHR30098:SF2">
    <property type="entry name" value="LEUCYL_PHENYLALANYL-TRNA--PROTEIN TRANSFERASE"/>
    <property type="match status" value="1"/>
</dbReference>
<proteinExistence type="inferred from homology"/>
<dbReference type="GO" id="GO:0030163">
    <property type="term" value="P:protein catabolic process"/>
    <property type="evidence" value="ECO:0007669"/>
    <property type="project" value="UniProtKB-UniRule"/>
</dbReference>
<dbReference type="EC" id="2.3.2.6" evidence="10 15"/>
<sequence length="238" mass="27318">MTQQLFHLNLHDTFFPPCKYALKDPDGLLAIGGCLSVARLKVAYANGIFPWFNENEPIMWWSPSNRGILELDEFHVSRSLKKALRQLNPTVTVNTAFNDVINACRMQRINKEGTWINSDMLLAYQNAHEKGLTHSLELWQNDRLIGGLYGVMQSGVFCGESMFFYQPNASKLAMWALTNWLRRHNAHFIDCQLENPYLTSLGAKVISRDEFLTRLNVAAQFNVPKTMWLAQTLDDIYD</sequence>
<evidence type="ECO:0000256" key="4">
    <source>
        <dbReference type="ARBA" id="ARBA00023315"/>
    </source>
</evidence>
<dbReference type="PANTHER" id="PTHR30098">
    <property type="entry name" value="LEUCYL/PHENYLALANYL-TRNA--PROTEIN TRANSFERASE"/>
    <property type="match status" value="1"/>
</dbReference>
<dbReference type="NCBIfam" id="TIGR00667">
    <property type="entry name" value="aat"/>
    <property type="match status" value="1"/>
</dbReference>
<evidence type="ECO:0000256" key="11">
    <source>
        <dbReference type="ARBA" id="ARBA00074372"/>
    </source>
</evidence>
<protein>
    <recommendedName>
        <fullName evidence="11 15">Leucyl/phenylalanyl-tRNA--protein transferase</fullName>
        <ecNumber evidence="10 15">2.3.2.6</ecNumber>
    </recommendedName>
    <alternativeName>
        <fullName evidence="12 15">L/F-transferase</fullName>
    </alternativeName>
    <alternativeName>
        <fullName evidence="13 15">Leucyltransferase</fullName>
    </alternativeName>
    <alternativeName>
        <fullName evidence="14 15">Phenyalanyltransferase</fullName>
    </alternativeName>
</protein>
<dbReference type="OrthoDB" id="9790282at2"/>
<keyword evidence="2 15" id="KW-0963">Cytoplasm</keyword>
<dbReference type="RefSeq" id="WP_070987025.1">
    <property type="nucleotide sequence ID" value="NZ_MKJU01000031.1"/>
</dbReference>
<dbReference type="EMBL" id="MKJU01000031">
    <property type="protein sequence ID" value="OHU88308.1"/>
    <property type="molecule type" value="Genomic_DNA"/>
</dbReference>
<dbReference type="SUPFAM" id="SSF55729">
    <property type="entry name" value="Acyl-CoA N-acyltransferases (Nat)"/>
    <property type="match status" value="1"/>
</dbReference>